<dbReference type="Pfam" id="PF08125">
    <property type="entry name" value="Mannitol_dh_C"/>
    <property type="match status" value="1"/>
</dbReference>
<dbReference type="Pfam" id="PF01232">
    <property type="entry name" value="Mannitol_dh"/>
    <property type="match status" value="1"/>
</dbReference>
<dbReference type="GO" id="GO:0016616">
    <property type="term" value="F:oxidoreductase activity, acting on the CH-OH group of donors, NAD or NADP as acceptor"/>
    <property type="evidence" value="ECO:0007669"/>
    <property type="project" value="TreeGrafter"/>
</dbReference>
<evidence type="ECO:0000313" key="6">
    <source>
        <dbReference type="Proteomes" id="UP000254764"/>
    </source>
</evidence>
<dbReference type="RefSeq" id="WP_115671763.1">
    <property type="nucleotide sequence ID" value="NZ_UEYP01000012.1"/>
</dbReference>
<dbReference type="SUPFAM" id="SSF51735">
    <property type="entry name" value="NAD(P)-binding Rossmann-fold domains"/>
    <property type="match status" value="1"/>
</dbReference>
<organism evidence="5 6">
    <name type="scientific">Ciceribacter selenitireducens ATCC BAA-1503</name>
    <dbReference type="NCBI Taxonomy" id="1336235"/>
    <lineage>
        <taxon>Bacteria</taxon>
        <taxon>Pseudomonadati</taxon>
        <taxon>Pseudomonadota</taxon>
        <taxon>Alphaproteobacteria</taxon>
        <taxon>Hyphomicrobiales</taxon>
        <taxon>Rhizobiaceae</taxon>
        <taxon>Ciceribacter</taxon>
    </lineage>
</organism>
<dbReference type="PANTHER" id="PTHR43362:SF1">
    <property type="entry name" value="MANNITOL DEHYDROGENASE 2-RELATED"/>
    <property type="match status" value="1"/>
</dbReference>
<accession>A0A376A9X0</accession>
<dbReference type="InterPro" id="IPR013118">
    <property type="entry name" value="Mannitol_DH_C"/>
</dbReference>
<dbReference type="Proteomes" id="UP000254764">
    <property type="component" value="Unassembled WGS sequence"/>
</dbReference>
<proteinExistence type="predicted"/>
<keyword evidence="1" id="KW-0560">Oxidoreductase</keyword>
<name>A0A376A9X0_9HYPH</name>
<keyword evidence="6" id="KW-1185">Reference proteome</keyword>
<dbReference type="SUPFAM" id="SSF48179">
    <property type="entry name" value="6-phosphogluconate dehydrogenase C-terminal domain-like"/>
    <property type="match status" value="1"/>
</dbReference>
<dbReference type="PROSITE" id="PS00974">
    <property type="entry name" value="MANNITOL_DHGENASE"/>
    <property type="match status" value="1"/>
</dbReference>
<dbReference type="AlphaFoldDB" id="A0A376A9X0"/>
<dbReference type="InterPro" id="IPR008927">
    <property type="entry name" value="6-PGluconate_DH-like_C_sf"/>
</dbReference>
<dbReference type="OrthoDB" id="271711at2"/>
<dbReference type="Gene3D" id="3.40.50.720">
    <property type="entry name" value="NAD(P)-binding Rossmann-like Domain"/>
    <property type="match status" value="1"/>
</dbReference>
<evidence type="ECO:0000259" key="3">
    <source>
        <dbReference type="Pfam" id="PF01232"/>
    </source>
</evidence>
<evidence type="ECO:0008006" key="7">
    <source>
        <dbReference type="Google" id="ProtNLM"/>
    </source>
</evidence>
<dbReference type="InterPro" id="IPR036291">
    <property type="entry name" value="NAD(P)-bd_dom_sf"/>
</dbReference>
<dbReference type="InterPro" id="IPR050988">
    <property type="entry name" value="Mannitol_DH/Oxidoreductase"/>
</dbReference>
<dbReference type="InterPro" id="IPR000669">
    <property type="entry name" value="Mannitol_DH"/>
</dbReference>
<dbReference type="InterPro" id="IPR023027">
    <property type="entry name" value="Mannitol_DH_CS"/>
</dbReference>
<reference evidence="6" key="1">
    <citation type="submission" date="2018-07" db="EMBL/GenBank/DDBJ databases">
        <authorList>
            <person name="Peiro R."/>
            <person name="Begona"/>
            <person name="Cbmso G."/>
            <person name="Lopez M."/>
            <person name="Gonzalez S."/>
        </authorList>
    </citation>
    <scope>NUCLEOTIDE SEQUENCE [LARGE SCALE GENOMIC DNA]</scope>
</reference>
<evidence type="ECO:0000256" key="1">
    <source>
        <dbReference type="ARBA" id="ARBA00023002"/>
    </source>
</evidence>
<sequence length="497" mass="54173">MTCKLSLANLAEIERTAAVPAYRRDQLKAGILHFGVGNFHRAHQAVYLHELFDQGRDLDWAILGCGIMPSDRLMKEKLENQDYLTTVVEQDNERSAATVTGPMTGMLAAPDFDAIIAALADPAIRIVSMTITEGGYFIDPATGRFDPTHPAMVADAADPIHPKSVFGLIIAGLKARRAAGIPPFTVMCCDNIPGNGEVTEATITGLARLSDPDFAQWIHENVAFPNAMVDRITPATGEREIAMTREIYGIDDAWPVFCEEFKQWVLEDRFPLGRPALEKVGVTFVPDVAPYELMKLRILNGGHAAIAYPAALLDIHFVHEAMENTLIRGFLAKLEQDEIIPVVPPVPDTSLEDYFHLIESRFSNPKIGDTIPRLAQDGSNRQPKFILPSTADRLARGLDVTGLALVSALWCRYLEGTTDSGKPIVFNDPSADRLHAAALRSQGDPTAFLALGDIFGAIGTDPRFVARFTRAIGSLRSIGTAATLEQYLDGKLSDQAG</sequence>
<keyword evidence="2" id="KW-0520">NAD</keyword>
<gene>
    <name evidence="5" type="ORF">RHIZ70_294</name>
</gene>
<evidence type="ECO:0000313" key="5">
    <source>
        <dbReference type="EMBL" id="SSC64586.1"/>
    </source>
</evidence>
<dbReference type="PRINTS" id="PR00084">
    <property type="entry name" value="MTLDHDRGNASE"/>
</dbReference>
<evidence type="ECO:0000256" key="2">
    <source>
        <dbReference type="ARBA" id="ARBA00023027"/>
    </source>
</evidence>
<dbReference type="EMBL" id="UEYP01000012">
    <property type="protein sequence ID" value="SSC64586.1"/>
    <property type="molecule type" value="Genomic_DNA"/>
</dbReference>
<dbReference type="Gene3D" id="1.10.1040.10">
    <property type="entry name" value="N-(1-d-carboxylethyl)-l-norvaline Dehydrogenase, domain 2"/>
    <property type="match status" value="1"/>
</dbReference>
<feature type="domain" description="Mannitol dehydrogenase C-terminal" evidence="4">
    <location>
        <begin position="287"/>
        <end position="473"/>
    </location>
</feature>
<dbReference type="InterPro" id="IPR013328">
    <property type="entry name" value="6PGD_dom2"/>
</dbReference>
<protein>
    <recommendedName>
        <fullName evidence="7">Mannitol 2-dehydrogenase</fullName>
    </recommendedName>
</protein>
<dbReference type="GO" id="GO:0019594">
    <property type="term" value="P:mannitol metabolic process"/>
    <property type="evidence" value="ECO:0007669"/>
    <property type="project" value="InterPro"/>
</dbReference>
<evidence type="ECO:0000259" key="4">
    <source>
        <dbReference type="Pfam" id="PF08125"/>
    </source>
</evidence>
<feature type="domain" description="Mannitol dehydrogenase N-terminal" evidence="3">
    <location>
        <begin position="30"/>
        <end position="279"/>
    </location>
</feature>
<dbReference type="PANTHER" id="PTHR43362">
    <property type="entry name" value="MANNITOL DEHYDROGENASE DSF1-RELATED"/>
    <property type="match status" value="1"/>
</dbReference>
<dbReference type="InterPro" id="IPR013131">
    <property type="entry name" value="Mannitol_DH_N"/>
</dbReference>